<feature type="region of interest" description="Disordered" evidence="1">
    <location>
        <begin position="13"/>
        <end position="36"/>
    </location>
</feature>
<dbReference type="STRING" id="4781.A0A0P1B5G8"/>
<evidence type="ECO:0000313" key="2">
    <source>
        <dbReference type="EMBL" id="CEG49423.1"/>
    </source>
</evidence>
<sequence>MKETADILLPFQLPRPDENDIPTKLNSKDRDHSIDRDSYSNTLSCNWDDETSEMYRQTVPLVQSHSTAAIKTLGAIVRDRKLVRRMLHRPQPYAKQLDRRPFLSLSSTSKLSVLVPNSSSFSPSRTALRSDRRLAFMAACEKLIVTFDPHAQYTRRILLAQIKPLLQFHGLKVDGTAFHRWKQCLQPSDLTTIPTVSVTDFIQGCQLWFTETFLIEHVQNNLTHQELQCTMNSSKGMQTNLTSLQYNYQLAPIHSKQSLFDQLVHESDVTSTFSYETYARHPTASTPSLYPSMSAPSLLHAKCSEDLAAAKKSEIARTKKEPTYLARQSKQQSAESTRAFNASVALMSRHAHHEKFRKHSEHQRSLQIARIDQSRQRNQQHKLHCEAIEHDARTQRTRDVLAKKARTAGELVLSRDLVALREEEVRRNKSRFTISSSSSTLIPTSSKALAARALAISKVDQKRSSRLKCKHAERMRSLQLLNYVYDRKRIMANALRPRANSAFVVVDVADDKLSVERVLQNASDEIWYQVIQQQLHEDPNGVARFVSPCNTPPAALRYFGTSRSVSLPAFASTLDRNLQ</sequence>
<dbReference type="OrthoDB" id="68333at2759"/>
<evidence type="ECO:0000313" key="3">
    <source>
        <dbReference type="Proteomes" id="UP000054928"/>
    </source>
</evidence>
<proteinExistence type="predicted"/>
<evidence type="ECO:0000256" key="1">
    <source>
        <dbReference type="SAM" id="MobiDB-lite"/>
    </source>
</evidence>
<keyword evidence="3" id="KW-1185">Reference proteome</keyword>
<dbReference type="OMA" id="HPFALAC"/>
<dbReference type="RefSeq" id="XP_024585792.1">
    <property type="nucleotide sequence ID" value="XM_024720610.1"/>
</dbReference>
<dbReference type="Proteomes" id="UP000054928">
    <property type="component" value="Unassembled WGS sequence"/>
</dbReference>
<feature type="compositionally biased region" description="Basic and acidic residues" evidence="1">
    <location>
        <begin position="26"/>
        <end position="36"/>
    </location>
</feature>
<reference evidence="3" key="1">
    <citation type="submission" date="2014-09" db="EMBL/GenBank/DDBJ databases">
        <authorList>
            <person name="Sharma Rahul"/>
            <person name="Thines Marco"/>
        </authorList>
    </citation>
    <scope>NUCLEOTIDE SEQUENCE [LARGE SCALE GENOMIC DNA]</scope>
</reference>
<dbReference type="GeneID" id="36402242"/>
<dbReference type="AlphaFoldDB" id="A0A0P1B5G8"/>
<name>A0A0P1B5G8_PLAHL</name>
<protein>
    <submittedName>
        <fullName evidence="2">Uncharacterized protein</fullName>
    </submittedName>
</protein>
<accession>A0A0P1B5G8</accession>
<dbReference type="EMBL" id="CCYD01003055">
    <property type="protein sequence ID" value="CEG49423.1"/>
    <property type="molecule type" value="Genomic_DNA"/>
</dbReference>
<organism evidence="2 3">
    <name type="scientific">Plasmopara halstedii</name>
    <name type="common">Downy mildew of sunflower</name>
    <dbReference type="NCBI Taxonomy" id="4781"/>
    <lineage>
        <taxon>Eukaryota</taxon>
        <taxon>Sar</taxon>
        <taxon>Stramenopiles</taxon>
        <taxon>Oomycota</taxon>
        <taxon>Peronosporomycetes</taxon>
        <taxon>Peronosporales</taxon>
        <taxon>Peronosporaceae</taxon>
        <taxon>Plasmopara</taxon>
    </lineage>
</organism>